<keyword evidence="3" id="KW-1185">Reference proteome</keyword>
<evidence type="ECO:0000256" key="1">
    <source>
        <dbReference type="SAM" id="MobiDB-lite"/>
    </source>
</evidence>
<evidence type="ECO:0000313" key="2">
    <source>
        <dbReference type="EMBL" id="SEH02128.1"/>
    </source>
</evidence>
<dbReference type="SUPFAM" id="SSF53649">
    <property type="entry name" value="Alkaline phosphatase-like"/>
    <property type="match status" value="1"/>
</dbReference>
<sequence length="109" mass="11857">MAISRRAMLSGLAAAGVWAARPRRAEHVIVVDWDGFDPAYLGRVATPHLDLLAAQGALAIAEGRTVASVQWYMIQDHGVRYGDPEHLYVQPGGGPGHRGRHRAQRGPDR</sequence>
<reference evidence="2 3" key="1">
    <citation type="submission" date="2016-10" db="EMBL/GenBank/DDBJ databases">
        <authorList>
            <person name="de Groot N.N."/>
        </authorList>
    </citation>
    <scope>NUCLEOTIDE SEQUENCE [LARGE SCALE GENOMIC DNA]</scope>
    <source>
        <strain evidence="2 3">CGMCC 4.7037</strain>
    </source>
</reference>
<gene>
    <name evidence="2" type="ORF">SAMN05444920_12463</name>
</gene>
<dbReference type="InterPro" id="IPR017850">
    <property type="entry name" value="Alkaline_phosphatase_core_sf"/>
</dbReference>
<evidence type="ECO:0000313" key="3">
    <source>
        <dbReference type="Proteomes" id="UP000236732"/>
    </source>
</evidence>
<dbReference type="OrthoDB" id="1956004at2"/>
<feature type="region of interest" description="Disordered" evidence="1">
    <location>
        <begin position="85"/>
        <end position="109"/>
    </location>
</feature>
<dbReference type="RefSeq" id="WP_103963193.1">
    <property type="nucleotide sequence ID" value="NZ_FNVT01000024.1"/>
</dbReference>
<dbReference type="EMBL" id="FNVT01000024">
    <property type="protein sequence ID" value="SEH02128.1"/>
    <property type="molecule type" value="Genomic_DNA"/>
</dbReference>
<name>A0A1H6EWA8_9ACTN</name>
<organism evidence="2 3">
    <name type="scientific">Nonomuraea solani</name>
    <dbReference type="NCBI Taxonomy" id="1144553"/>
    <lineage>
        <taxon>Bacteria</taxon>
        <taxon>Bacillati</taxon>
        <taxon>Actinomycetota</taxon>
        <taxon>Actinomycetes</taxon>
        <taxon>Streptosporangiales</taxon>
        <taxon>Streptosporangiaceae</taxon>
        <taxon>Nonomuraea</taxon>
    </lineage>
</organism>
<dbReference type="AlphaFoldDB" id="A0A1H6EWA8"/>
<proteinExistence type="predicted"/>
<dbReference type="Proteomes" id="UP000236732">
    <property type="component" value="Unassembled WGS sequence"/>
</dbReference>
<accession>A0A1H6EWA8</accession>
<dbReference type="Gene3D" id="3.40.720.10">
    <property type="entry name" value="Alkaline Phosphatase, subunit A"/>
    <property type="match status" value="1"/>
</dbReference>
<feature type="compositionally biased region" description="Basic residues" evidence="1">
    <location>
        <begin position="97"/>
        <end position="109"/>
    </location>
</feature>
<protein>
    <submittedName>
        <fullName evidence="2">Uncharacterized protein</fullName>
    </submittedName>
</protein>